<keyword evidence="3" id="KW-1185">Reference proteome</keyword>
<dbReference type="Pfam" id="PF01345">
    <property type="entry name" value="DUF11"/>
    <property type="match status" value="1"/>
</dbReference>
<accession>A0A399EZB7</accession>
<dbReference type="InterPro" id="IPR001434">
    <property type="entry name" value="OmcB-like_DUF11"/>
</dbReference>
<dbReference type="EMBL" id="QWKZ01000010">
    <property type="protein sequence ID" value="RIH88746.1"/>
    <property type="molecule type" value="Genomic_DNA"/>
</dbReference>
<comment type="caution">
    <text evidence="2">The sequence shown here is derived from an EMBL/GenBank/DDBJ whole genome shotgun (WGS) entry which is preliminary data.</text>
</comment>
<organism evidence="2 3">
    <name type="scientific">Meiothermus luteus</name>
    <dbReference type="NCBI Taxonomy" id="2026184"/>
    <lineage>
        <taxon>Bacteria</taxon>
        <taxon>Thermotogati</taxon>
        <taxon>Deinococcota</taxon>
        <taxon>Deinococci</taxon>
        <taxon>Thermales</taxon>
        <taxon>Thermaceae</taxon>
        <taxon>Meiothermus</taxon>
    </lineage>
</organism>
<dbReference type="Gene3D" id="2.60.40.10">
    <property type="entry name" value="Immunoglobulins"/>
    <property type="match status" value="1"/>
</dbReference>
<proteinExistence type="predicted"/>
<protein>
    <recommendedName>
        <fullName evidence="1">DUF11 domain-containing protein</fullName>
    </recommendedName>
</protein>
<sequence length="369" mass="39861">MRIGPFLILIFSLGVGPAWGQAVIRNQATAQADGQTRPSNPVETRVSLSLLLSKEVDRKEASVGDRLVYTLTLVNPGQAPLLVDLEDQPPAGTRYVPGTAAPAEPSLEGNKLRWQGLRLGVGPGQDRLVLSYALQVLPGAPERLVNIATATAAREGQGAQARAVLSATAVVKLQQGVFAPPHNLLGRVFLDADRDGRYTAGLDVPLPGARVLLSNGLQTLTDGEGRYSFRNLVGGLWEVMLEPASAPFRPLPHPEALGDGYRHRVRVEGLTTSDFPLEYPAGLARAQRETTLEFGPLKVEKKLLPLPGGVRVVLVLRSAETLTDLTLTDPLPEGGERVFRFEQFQGETTLTYDLPGGPLTDPQVRWRYP</sequence>
<dbReference type="Proteomes" id="UP000265800">
    <property type="component" value="Unassembled WGS sequence"/>
</dbReference>
<dbReference type="AlphaFoldDB" id="A0A399EZB7"/>
<dbReference type="InterPro" id="IPR013783">
    <property type="entry name" value="Ig-like_fold"/>
</dbReference>
<reference evidence="2 3" key="1">
    <citation type="submission" date="2018-08" db="EMBL/GenBank/DDBJ databases">
        <title>Meiothermus luteus KCTC 52599 genome sequencing project.</title>
        <authorList>
            <person name="Da Costa M.S."/>
            <person name="Albuquerque L."/>
            <person name="Raposo P."/>
            <person name="Froufe H.J.C."/>
            <person name="Barroso C.S."/>
            <person name="Egas C."/>
        </authorList>
    </citation>
    <scope>NUCLEOTIDE SEQUENCE [LARGE SCALE GENOMIC DNA]</scope>
    <source>
        <strain evidence="2 3">KCTC 52599</strain>
    </source>
</reference>
<name>A0A399EZB7_9DEIN</name>
<dbReference type="NCBIfam" id="TIGR01451">
    <property type="entry name" value="B_ant_repeat"/>
    <property type="match status" value="1"/>
</dbReference>
<dbReference type="InterPro" id="IPR047589">
    <property type="entry name" value="DUF11_rpt"/>
</dbReference>
<gene>
    <name evidence="2" type="ORF">Mlute_00534</name>
</gene>
<dbReference type="RefSeq" id="WP_245958826.1">
    <property type="nucleotide sequence ID" value="NZ_QWKZ01000010.1"/>
</dbReference>
<dbReference type="SUPFAM" id="SSF117074">
    <property type="entry name" value="Hypothetical protein PA1324"/>
    <property type="match status" value="1"/>
</dbReference>
<evidence type="ECO:0000313" key="2">
    <source>
        <dbReference type="EMBL" id="RIH88746.1"/>
    </source>
</evidence>
<evidence type="ECO:0000259" key="1">
    <source>
        <dbReference type="Pfam" id="PF01345"/>
    </source>
</evidence>
<evidence type="ECO:0000313" key="3">
    <source>
        <dbReference type="Proteomes" id="UP000265800"/>
    </source>
</evidence>
<feature type="domain" description="DUF11" evidence="1">
    <location>
        <begin position="51"/>
        <end position="153"/>
    </location>
</feature>